<gene>
    <name evidence="2" type="ORF">AK812_SmicGene8937</name>
</gene>
<sequence length="170" mass="19395">MPLEEGQSSGAERGNIKKYAGLVHEIGIVKDHVEREKNRHGLEQESLKAQLRNKEKEALAVQKELSVQLRCAGRSYQQLLNGCRELQEQLDAEKVARERDKLPYIDEIRALKAQLNKGDKPWRDEISKRDAKILKLQEAVLTPAYNVAYMGWLHQKAQPREIAFAIDAVA</sequence>
<reference evidence="2 3" key="1">
    <citation type="submission" date="2016-02" db="EMBL/GenBank/DDBJ databases">
        <title>Genome analysis of coral dinoflagellate symbionts highlights evolutionary adaptations to a symbiotic lifestyle.</title>
        <authorList>
            <person name="Aranda M."/>
            <person name="Li Y."/>
            <person name="Liew Y.J."/>
            <person name="Baumgarten S."/>
            <person name="Simakov O."/>
            <person name="Wilson M."/>
            <person name="Piel J."/>
            <person name="Ashoor H."/>
            <person name="Bougouffa S."/>
            <person name="Bajic V.B."/>
            <person name="Ryu T."/>
            <person name="Ravasi T."/>
            <person name="Bayer T."/>
            <person name="Micklem G."/>
            <person name="Kim H."/>
            <person name="Bhak J."/>
            <person name="Lajeunesse T.C."/>
            <person name="Voolstra C.R."/>
        </authorList>
    </citation>
    <scope>NUCLEOTIDE SEQUENCE [LARGE SCALE GENOMIC DNA]</scope>
    <source>
        <strain evidence="2 3">CCMP2467</strain>
    </source>
</reference>
<comment type="caution">
    <text evidence="2">The sequence shown here is derived from an EMBL/GenBank/DDBJ whole genome shotgun (WGS) entry which is preliminary data.</text>
</comment>
<feature type="coiled-coil region" evidence="1">
    <location>
        <begin position="37"/>
        <end position="96"/>
    </location>
</feature>
<evidence type="ECO:0000313" key="3">
    <source>
        <dbReference type="Proteomes" id="UP000186817"/>
    </source>
</evidence>
<keyword evidence="3" id="KW-1185">Reference proteome</keyword>
<dbReference type="EMBL" id="LSRX01000134">
    <property type="protein sequence ID" value="OLQ07650.1"/>
    <property type="molecule type" value="Genomic_DNA"/>
</dbReference>
<proteinExistence type="predicted"/>
<accession>A0A1Q9EJQ4</accession>
<dbReference type="AlphaFoldDB" id="A0A1Q9EJQ4"/>
<keyword evidence="1" id="KW-0175">Coiled coil</keyword>
<evidence type="ECO:0000313" key="2">
    <source>
        <dbReference type="EMBL" id="OLQ07650.1"/>
    </source>
</evidence>
<protein>
    <submittedName>
        <fullName evidence="2">Uncharacterized protein</fullName>
    </submittedName>
</protein>
<organism evidence="2 3">
    <name type="scientific">Symbiodinium microadriaticum</name>
    <name type="common">Dinoflagellate</name>
    <name type="synonym">Zooxanthella microadriatica</name>
    <dbReference type="NCBI Taxonomy" id="2951"/>
    <lineage>
        <taxon>Eukaryota</taxon>
        <taxon>Sar</taxon>
        <taxon>Alveolata</taxon>
        <taxon>Dinophyceae</taxon>
        <taxon>Suessiales</taxon>
        <taxon>Symbiodiniaceae</taxon>
        <taxon>Symbiodinium</taxon>
    </lineage>
</organism>
<dbReference type="Proteomes" id="UP000186817">
    <property type="component" value="Unassembled WGS sequence"/>
</dbReference>
<name>A0A1Q9EJQ4_SYMMI</name>
<dbReference type="OrthoDB" id="464415at2759"/>
<evidence type="ECO:0000256" key="1">
    <source>
        <dbReference type="SAM" id="Coils"/>
    </source>
</evidence>